<comment type="subcellular location">
    <subcellularLocation>
        <location evidence="1">Cytoplasm</location>
    </subcellularLocation>
</comment>
<dbReference type="SMART" id="SM00342">
    <property type="entry name" value="HTH_ARAC"/>
    <property type="match status" value="1"/>
</dbReference>
<dbReference type="Pfam" id="PF12833">
    <property type="entry name" value="HTH_18"/>
    <property type="match status" value="1"/>
</dbReference>
<evidence type="ECO:0000256" key="7">
    <source>
        <dbReference type="ARBA" id="ARBA00023163"/>
    </source>
</evidence>
<evidence type="ECO:0000256" key="1">
    <source>
        <dbReference type="ARBA" id="ARBA00004496"/>
    </source>
</evidence>
<dbReference type="InterPro" id="IPR051552">
    <property type="entry name" value="HptR"/>
</dbReference>
<dbReference type="InterPro" id="IPR018062">
    <property type="entry name" value="HTH_AraC-typ_CS"/>
</dbReference>
<evidence type="ECO:0000256" key="8">
    <source>
        <dbReference type="PROSITE-ProRule" id="PRU00169"/>
    </source>
</evidence>
<evidence type="ECO:0000256" key="5">
    <source>
        <dbReference type="ARBA" id="ARBA00023015"/>
    </source>
</evidence>
<keyword evidence="3 8" id="KW-0597">Phosphoprotein</keyword>
<dbReference type="InterPro" id="IPR009057">
    <property type="entry name" value="Homeodomain-like_sf"/>
</dbReference>
<dbReference type="Pfam" id="PF17853">
    <property type="entry name" value="GGDEF_2"/>
    <property type="match status" value="1"/>
</dbReference>
<dbReference type="PROSITE" id="PS50110">
    <property type="entry name" value="RESPONSE_REGULATORY"/>
    <property type="match status" value="1"/>
</dbReference>
<proteinExistence type="predicted"/>
<dbReference type="InterPro" id="IPR018060">
    <property type="entry name" value="HTH_AraC"/>
</dbReference>
<keyword evidence="12" id="KW-1185">Reference proteome</keyword>
<reference evidence="11 12" key="1">
    <citation type="submission" date="2020-09" db="EMBL/GenBank/DDBJ databases">
        <title>Paenibacillus sp. strain PR3 16S rRNA gene Genome sequencing and assembly.</title>
        <authorList>
            <person name="Kim J."/>
        </authorList>
    </citation>
    <scope>NUCLEOTIDE SEQUENCE [LARGE SCALE GENOMIC DNA]</scope>
    <source>
        <strain evidence="11 12">PR3</strain>
    </source>
</reference>
<dbReference type="RefSeq" id="WP_191204192.1">
    <property type="nucleotide sequence ID" value="NZ_JACXZA010000003.1"/>
</dbReference>
<evidence type="ECO:0000256" key="4">
    <source>
        <dbReference type="ARBA" id="ARBA00023012"/>
    </source>
</evidence>
<dbReference type="Gene3D" id="3.40.50.2300">
    <property type="match status" value="1"/>
</dbReference>
<dbReference type="InterPro" id="IPR020449">
    <property type="entry name" value="Tscrpt_reg_AraC-type_HTH"/>
</dbReference>
<dbReference type="SUPFAM" id="SSF46689">
    <property type="entry name" value="Homeodomain-like"/>
    <property type="match status" value="2"/>
</dbReference>
<dbReference type="PANTHER" id="PTHR42713">
    <property type="entry name" value="HISTIDINE KINASE-RELATED"/>
    <property type="match status" value="1"/>
</dbReference>
<dbReference type="Proteomes" id="UP000609346">
    <property type="component" value="Unassembled WGS sequence"/>
</dbReference>
<comment type="caution">
    <text evidence="11">The sequence shown here is derived from an EMBL/GenBank/DDBJ whole genome shotgun (WGS) entry which is preliminary data.</text>
</comment>
<dbReference type="InterPro" id="IPR001789">
    <property type="entry name" value="Sig_transdc_resp-reg_receiver"/>
</dbReference>
<dbReference type="SUPFAM" id="SSF52172">
    <property type="entry name" value="CheY-like"/>
    <property type="match status" value="1"/>
</dbReference>
<keyword evidence="5" id="KW-0805">Transcription regulation</keyword>
<evidence type="ECO:0000259" key="10">
    <source>
        <dbReference type="PROSITE" id="PS50110"/>
    </source>
</evidence>
<protein>
    <submittedName>
        <fullName evidence="11">Helix-turn-helix domain-containing protein</fullName>
    </submittedName>
</protein>
<organism evidence="11 12">
    <name type="scientific">Paenibacillus terricola</name>
    <dbReference type="NCBI Taxonomy" id="2763503"/>
    <lineage>
        <taxon>Bacteria</taxon>
        <taxon>Bacillati</taxon>
        <taxon>Bacillota</taxon>
        <taxon>Bacilli</taxon>
        <taxon>Bacillales</taxon>
        <taxon>Paenibacillaceae</taxon>
        <taxon>Paenibacillus</taxon>
    </lineage>
</organism>
<dbReference type="PROSITE" id="PS00041">
    <property type="entry name" value="HTH_ARAC_FAMILY_1"/>
    <property type="match status" value="1"/>
</dbReference>
<gene>
    <name evidence="11" type="ORF">H8B09_14245</name>
</gene>
<evidence type="ECO:0000313" key="12">
    <source>
        <dbReference type="Proteomes" id="UP000609346"/>
    </source>
</evidence>
<keyword evidence="2" id="KW-0963">Cytoplasm</keyword>
<sequence>MMNVIIVDDEILMRIGLKSMIDWESYGFHIVGEAANGKEAMELAQLYMPELIITDIKMPVMDGIELIREASSKLQHCQYVILSCLDEFQYAKEAVRLGAVDYLIKSDIKQQQLLDVLDIVKQNAEKRMQGNADGILQKHYKEGIGFLKETLFKEMFSGFRQEEDILRSREPLNIRLTPDRMVVVKLRIDRFEEIKLKYVEQDEKLLRYAVLNMLEELIPRKWNKELIVESSAEYILVLNVPSDKSNSDVGEALAMDRLDDLFTSLTVAMKDFLHITISIGVSGTVPGFGGLRRAYLEADTALKERFFVSQDEVVYYQSLGWKPREDDSFGLSREEEDQFRRMLEDGGDGAAYLEKLRNRLDAGGVTERASRKSYIRVLSLITSCYPSVPWFGPGDSPYERLLREERLADVHGIVLEYLKQCQTQNDVLYESRSYAEQASEMIRQQYAEDISLQSVARQINVNPSYLSRVFKQETGSNFVSFLTEVRMEKAKQLLQNKQMKVYEVADRVGYPNTAYFSKLFKKLMGQTPEEYRSILMIDKKEYI</sequence>
<evidence type="ECO:0000256" key="2">
    <source>
        <dbReference type="ARBA" id="ARBA00022490"/>
    </source>
</evidence>
<dbReference type="SMART" id="SM00448">
    <property type="entry name" value="REC"/>
    <property type="match status" value="1"/>
</dbReference>
<evidence type="ECO:0000313" key="11">
    <source>
        <dbReference type="EMBL" id="MBD3919920.1"/>
    </source>
</evidence>
<dbReference type="PROSITE" id="PS01124">
    <property type="entry name" value="HTH_ARAC_FAMILY_2"/>
    <property type="match status" value="1"/>
</dbReference>
<keyword evidence="6" id="KW-0238">DNA-binding</keyword>
<name>A0ABR8MYA3_9BACL</name>
<dbReference type="Gene3D" id="1.10.10.60">
    <property type="entry name" value="Homeodomain-like"/>
    <property type="match status" value="2"/>
</dbReference>
<dbReference type="EMBL" id="JACXZA010000003">
    <property type="protein sequence ID" value="MBD3919920.1"/>
    <property type="molecule type" value="Genomic_DNA"/>
</dbReference>
<dbReference type="PRINTS" id="PR00032">
    <property type="entry name" value="HTHARAC"/>
</dbReference>
<dbReference type="InterPro" id="IPR011006">
    <property type="entry name" value="CheY-like_superfamily"/>
</dbReference>
<accession>A0ABR8MYA3</accession>
<dbReference type="Pfam" id="PF00072">
    <property type="entry name" value="Response_reg"/>
    <property type="match status" value="1"/>
</dbReference>
<evidence type="ECO:0000256" key="6">
    <source>
        <dbReference type="ARBA" id="ARBA00023125"/>
    </source>
</evidence>
<evidence type="ECO:0000256" key="3">
    <source>
        <dbReference type="ARBA" id="ARBA00022553"/>
    </source>
</evidence>
<keyword evidence="4" id="KW-0902">Two-component regulatory system</keyword>
<dbReference type="InterPro" id="IPR041522">
    <property type="entry name" value="CdaR_GGDEF"/>
</dbReference>
<feature type="domain" description="HTH araC/xylS-type" evidence="9">
    <location>
        <begin position="436"/>
        <end position="534"/>
    </location>
</feature>
<keyword evidence="7" id="KW-0804">Transcription</keyword>
<feature type="domain" description="Response regulatory" evidence="10">
    <location>
        <begin position="3"/>
        <end position="120"/>
    </location>
</feature>
<feature type="modified residue" description="4-aspartylphosphate" evidence="8">
    <location>
        <position position="55"/>
    </location>
</feature>
<dbReference type="CDD" id="cd17536">
    <property type="entry name" value="REC_YesN-like"/>
    <property type="match status" value="1"/>
</dbReference>
<dbReference type="PANTHER" id="PTHR42713:SF3">
    <property type="entry name" value="TRANSCRIPTIONAL REGULATORY PROTEIN HPTR"/>
    <property type="match status" value="1"/>
</dbReference>
<evidence type="ECO:0000259" key="9">
    <source>
        <dbReference type="PROSITE" id="PS01124"/>
    </source>
</evidence>